<sequence length="79" mass="9011">MYQDFHKSSDYETSREEIEKISELTFDLKIENPLRGFTPSRPEAAKGISVVHQRPSQRKGEGTVDSLKAIRLLMVSIAF</sequence>
<protein>
    <submittedName>
        <fullName evidence="1">Uncharacterized protein</fullName>
    </submittedName>
</protein>
<dbReference type="Proteomes" id="UP000316726">
    <property type="component" value="Chromosome 17"/>
</dbReference>
<keyword evidence="2" id="KW-1185">Reference proteome</keyword>
<gene>
    <name evidence="1" type="ORF">A3770_17p79970</name>
</gene>
<dbReference type="EMBL" id="CP031050">
    <property type="protein sequence ID" value="QDZ25479.1"/>
    <property type="molecule type" value="Genomic_DNA"/>
</dbReference>
<reference evidence="1 2" key="1">
    <citation type="submission" date="2018-07" db="EMBL/GenBank/DDBJ databases">
        <title>The complete nuclear genome of the prasinophyte Chloropicon primus (CCMP1205).</title>
        <authorList>
            <person name="Pombert J.-F."/>
            <person name="Otis C."/>
            <person name="Turmel M."/>
            <person name="Lemieux C."/>
        </authorList>
    </citation>
    <scope>NUCLEOTIDE SEQUENCE [LARGE SCALE GENOMIC DNA]</scope>
    <source>
        <strain evidence="1 2">CCMP1205</strain>
    </source>
</reference>
<organism evidence="1 2">
    <name type="scientific">Chloropicon primus</name>
    <dbReference type="NCBI Taxonomy" id="1764295"/>
    <lineage>
        <taxon>Eukaryota</taxon>
        <taxon>Viridiplantae</taxon>
        <taxon>Chlorophyta</taxon>
        <taxon>Chloropicophyceae</taxon>
        <taxon>Chloropicales</taxon>
        <taxon>Chloropicaceae</taxon>
        <taxon>Chloropicon</taxon>
    </lineage>
</organism>
<evidence type="ECO:0000313" key="1">
    <source>
        <dbReference type="EMBL" id="QDZ25479.1"/>
    </source>
</evidence>
<name>A0A5B8MXZ7_9CHLO</name>
<proteinExistence type="predicted"/>
<dbReference type="AlphaFoldDB" id="A0A5B8MXZ7"/>
<accession>A0A5B8MXZ7</accession>
<evidence type="ECO:0000313" key="2">
    <source>
        <dbReference type="Proteomes" id="UP000316726"/>
    </source>
</evidence>